<reference evidence="2 3" key="1">
    <citation type="submission" date="2018-12" db="EMBL/GenBank/DDBJ databases">
        <title>Amycolatopsis eburnea sp. nov. actinomycete associate with arbuscular mycorrhiza fungal spore.</title>
        <authorList>
            <person name="Lumyong S."/>
            <person name="Chaiya L."/>
        </authorList>
    </citation>
    <scope>NUCLEOTIDE SEQUENCE [LARGE SCALE GENOMIC DNA]</scope>
    <source>
        <strain evidence="2 3">GLM-1</strain>
    </source>
</reference>
<sequence length="72" mass="6607">MALGASDAPNATLGASSAPNATLGAFTGPALLRHPGGGRATPASLTPRAAGLGPGAASAARSARNATPSASA</sequence>
<evidence type="ECO:0000313" key="2">
    <source>
        <dbReference type="EMBL" id="RSD13416.1"/>
    </source>
</evidence>
<name>A0A427T3C9_9PSEU</name>
<feature type="compositionally biased region" description="Low complexity" evidence="1">
    <location>
        <begin position="47"/>
        <end position="72"/>
    </location>
</feature>
<keyword evidence="3" id="KW-1185">Reference proteome</keyword>
<feature type="region of interest" description="Disordered" evidence="1">
    <location>
        <begin position="1"/>
        <end position="72"/>
    </location>
</feature>
<proteinExistence type="predicted"/>
<dbReference type="EMBL" id="RSEC01000058">
    <property type="protein sequence ID" value="RSD13416.1"/>
    <property type="molecule type" value="Genomic_DNA"/>
</dbReference>
<evidence type="ECO:0000313" key="3">
    <source>
        <dbReference type="Proteomes" id="UP000267081"/>
    </source>
</evidence>
<evidence type="ECO:0000256" key="1">
    <source>
        <dbReference type="SAM" id="MobiDB-lite"/>
    </source>
</evidence>
<dbReference type="Proteomes" id="UP000267081">
    <property type="component" value="Unassembled WGS sequence"/>
</dbReference>
<protein>
    <submittedName>
        <fullName evidence="2">Uncharacterized protein</fullName>
    </submittedName>
</protein>
<gene>
    <name evidence="2" type="ORF">EIY87_27205</name>
</gene>
<organism evidence="2 3">
    <name type="scientific">Amycolatopsis eburnea</name>
    <dbReference type="NCBI Taxonomy" id="2267691"/>
    <lineage>
        <taxon>Bacteria</taxon>
        <taxon>Bacillati</taxon>
        <taxon>Actinomycetota</taxon>
        <taxon>Actinomycetes</taxon>
        <taxon>Pseudonocardiales</taxon>
        <taxon>Pseudonocardiaceae</taxon>
        <taxon>Amycolatopsis</taxon>
    </lineage>
</organism>
<comment type="caution">
    <text evidence="2">The sequence shown here is derived from an EMBL/GenBank/DDBJ whole genome shotgun (WGS) entry which is preliminary data.</text>
</comment>
<dbReference type="AlphaFoldDB" id="A0A427T3C9"/>
<accession>A0A427T3C9</accession>